<reference evidence="1 2" key="1">
    <citation type="journal article" date="2017" name="Nat. Commun.">
        <title>Genome assembly with in vitro proximity ligation data and whole-genome triplication in lettuce.</title>
        <authorList>
            <person name="Reyes-Chin-Wo S."/>
            <person name="Wang Z."/>
            <person name="Yang X."/>
            <person name="Kozik A."/>
            <person name="Arikit S."/>
            <person name="Song C."/>
            <person name="Xia L."/>
            <person name="Froenicke L."/>
            <person name="Lavelle D.O."/>
            <person name="Truco M.J."/>
            <person name="Xia R."/>
            <person name="Zhu S."/>
            <person name="Xu C."/>
            <person name="Xu H."/>
            <person name="Xu X."/>
            <person name="Cox K."/>
            <person name="Korf I."/>
            <person name="Meyers B.C."/>
            <person name="Michelmore R.W."/>
        </authorList>
    </citation>
    <scope>NUCLEOTIDE SEQUENCE [LARGE SCALE GENOMIC DNA]</scope>
    <source>
        <strain evidence="2">cv. Salinas</strain>
        <tissue evidence="1">Seedlings</tissue>
    </source>
</reference>
<protein>
    <submittedName>
        <fullName evidence="1">Uncharacterized protein</fullName>
    </submittedName>
</protein>
<evidence type="ECO:0000313" key="2">
    <source>
        <dbReference type="Proteomes" id="UP000235145"/>
    </source>
</evidence>
<keyword evidence="2" id="KW-1185">Reference proteome</keyword>
<proteinExistence type="predicted"/>
<dbReference type="Proteomes" id="UP000235145">
    <property type="component" value="Unassembled WGS sequence"/>
</dbReference>
<sequence>MQFKNAKENGNYKERVCINNILQIPFFTNHIKTTQINIKHLPPKLYKLSKHTHKHTLLSFFLPTHNSLLHFYIINHFNTPILNLFFTFRPNKVLHFILMPRCQNQKSEKVYCS</sequence>
<organism evidence="1 2">
    <name type="scientific">Lactuca sativa</name>
    <name type="common">Garden lettuce</name>
    <dbReference type="NCBI Taxonomy" id="4236"/>
    <lineage>
        <taxon>Eukaryota</taxon>
        <taxon>Viridiplantae</taxon>
        <taxon>Streptophyta</taxon>
        <taxon>Embryophyta</taxon>
        <taxon>Tracheophyta</taxon>
        <taxon>Spermatophyta</taxon>
        <taxon>Magnoliopsida</taxon>
        <taxon>eudicotyledons</taxon>
        <taxon>Gunneridae</taxon>
        <taxon>Pentapetalae</taxon>
        <taxon>asterids</taxon>
        <taxon>campanulids</taxon>
        <taxon>Asterales</taxon>
        <taxon>Asteraceae</taxon>
        <taxon>Cichorioideae</taxon>
        <taxon>Cichorieae</taxon>
        <taxon>Lactucinae</taxon>
        <taxon>Lactuca</taxon>
    </lineage>
</organism>
<name>A0A9R1V097_LACSA</name>
<gene>
    <name evidence="1" type="ORF">LSAT_V11C700379230</name>
</gene>
<evidence type="ECO:0000313" key="1">
    <source>
        <dbReference type="EMBL" id="KAJ0196020.1"/>
    </source>
</evidence>
<comment type="caution">
    <text evidence="1">The sequence shown here is derived from an EMBL/GenBank/DDBJ whole genome shotgun (WGS) entry which is preliminary data.</text>
</comment>
<dbReference type="AlphaFoldDB" id="A0A9R1V097"/>
<dbReference type="EMBL" id="NBSK02000007">
    <property type="protein sequence ID" value="KAJ0196020.1"/>
    <property type="molecule type" value="Genomic_DNA"/>
</dbReference>
<accession>A0A9R1V097</accession>